<dbReference type="Proteomes" id="UP000075884">
    <property type="component" value="Unassembled WGS sequence"/>
</dbReference>
<feature type="transmembrane region" description="Helical" evidence="1">
    <location>
        <begin position="51"/>
        <end position="68"/>
    </location>
</feature>
<reference evidence="3" key="1">
    <citation type="submission" date="2013-03" db="EMBL/GenBank/DDBJ databases">
        <title>The Genome Sequence of Anopheles dirus WRAIR2.</title>
        <authorList>
            <consortium name="The Broad Institute Genomics Platform"/>
            <person name="Neafsey D.E."/>
            <person name="Walton C."/>
            <person name="Walker B."/>
            <person name="Young S.K."/>
            <person name="Zeng Q."/>
            <person name="Gargeya S."/>
            <person name="Fitzgerald M."/>
            <person name="Haas B."/>
            <person name="Abouelleil A."/>
            <person name="Allen A.W."/>
            <person name="Alvarado L."/>
            <person name="Arachchi H.M."/>
            <person name="Berlin A.M."/>
            <person name="Chapman S.B."/>
            <person name="Gainer-Dewar J."/>
            <person name="Goldberg J."/>
            <person name="Griggs A."/>
            <person name="Gujja S."/>
            <person name="Hansen M."/>
            <person name="Howarth C."/>
            <person name="Imamovic A."/>
            <person name="Ireland A."/>
            <person name="Larimer J."/>
            <person name="McCowan C."/>
            <person name="Murphy C."/>
            <person name="Pearson M."/>
            <person name="Poon T.W."/>
            <person name="Priest M."/>
            <person name="Roberts A."/>
            <person name="Saif S."/>
            <person name="Shea T."/>
            <person name="Sisk P."/>
            <person name="Sykes S."/>
            <person name="Wortman J."/>
            <person name="Nusbaum C."/>
            <person name="Birren B."/>
        </authorList>
    </citation>
    <scope>NUCLEOTIDE SEQUENCE [LARGE SCALE GENOMIC DNA]</scope>
    <source>
        <strain evidence="3">WRAIR2</strain>
    </source>
</reference>
<organism evidence="2 3">
    <name type="scientific">Anopheles dirus</name>
    <dbReference type="NCBI Taxonomy" id="7168"/>
    <lineage>
        <taxon>Eukaryota</taxon>
        <taxon>Metazoa</taxon>
        <taxon>Ecdysozoa</taxon>
        <taxon>Arthropoda</taxon>
        <taxon>Hexapoda</taxon>
        <taxon>Insecta</taxon>
        <taxon>Pterygota</taxon>
        <taxon>Neoptera</taxon>
        <taxon>Endopterygota</taxon>
        <taxon>Diptera</taxon>
        <taxon>Nematocera</taxon>
        <taxon>Culicoidea</taxon>
        <taxon>Culicidae</taxon>
        <taxon>Anophelinae</taxon>
        <taxon>Anopheles</taxon>
    </lineage>
</organism>
<sequence>MVGTAFRQRTGTVPGFGRTAESTLVVAAARERFQRVPLRVTQGARVRRSRLCLVQLLLLLLLLLLLSFDRIGTVTAVRLLLLLRHMLNGVGLRRSGGRHSRLRELDRIDAARHHVHVVFAVHFQAVTAGVRRWKRISAGSGGLLRDLRAVQTVTGHGQQMGGVLFVEHLADLTVVCDCRHRSRGCCDRRYRITTRFGDCFLLHRRGDDCRRCGRAGGAHDGSGDRRTAGGLRGQRLGAGLWARSAGRPVRRWTSLGTVGAVRFVRLVRP</sequence>
<name>A0A182NWZ0_9DIPT</name>
<protein>
    <submittedName>
        <fullName evidence="2">Uncharacterized protein</fullName>
    </submittedName>
</protein>
<evidence type="ECO:0000256" key="1">
    <source>
        <dbReference type="SAM" id="Phobius"/>
    </source>
</evidence>
<dbReference type="AlphaFoldDB" id="A0A182NWZ0"/>
<evidence type="ECO:0000313" key="3">
    <source>
        <dbReference type="Proteomes" id="UP000075884"/>
    </source>
</evidence>
<accession>A0A182NWZ0</accession>
<keyword evidence="1" id="KW-1133">Transmembrane helix</keyword>
<keyword evidence="1" id="KW-0472">Membrane</keyword>
<reference evidence="2" key="2">
    <citation type="submission" date="2020-05" db="UniProtKB">
        <authorList>
            <consortium name="EnsemblMetazoa"/>
        </authorList>
    </citation>
    <scope>IDENTIFICATION</scope>
    <source>
        <strain evidence="2">WRAIR2</strain>
    </source>
</reference>
<keyword evidence="3" id="KW-1185">Reference proteome</keyword>
<proteinExistence type="predicted"/>
<dbReference type="VEuPathDB" id="VectorBase:ADIR014392"/>
<keyword evidence="1" id="KW-0812">Transmembrane</keyword>
<dbReference type="EnsemblMetazoa" id="ADIR014392-RA">
    <property type="protein sequence ID" value="ADIR014392-PA"/>
    <property type="gene ID" value="ADIR014392"/>
</dbReference>
<evidence type="ECO:0000313" key="2">
    <source>
        <dbReference type="EnsemblMetazoa" id="ADIR014392-PA"/>
    </source>
</evidence>